<evidence type="ECO:0000256" key="1">
    <source>
        <dbReference type="SAM" id="MobiDB-lite"/>
    </source>
</evidence>
<sequence>MRCTLITALLALLALLAVAAAGNSAEAPPATTSPAPAGREAGDAAPPPHASVLAYEQAVRLEKTLDLLKDKFGLLYRSVKPLADADLHVSRANNSDRLGHRRGLPWLEVLTEIDRVIHILGGLGELVQPVVAEEEEAIARHGLGALPDIVAGPAAVPEPLPIVLPSSYYRVFLPGLQQSPAPGLGAVPAVPAVPVGARLYGQPQVVGAPVYPQVVRAAPAQYPSYTVGFGAPGYPQVLRAAQYPHAVETPVPVYPPHAARAAVEYPQYPHAVETPVPVYPQHAARAAVAEYPQHHVLRAAAFTPIPVGAPVHQHTAPSYTYVPSY</sequence>
<proteinExistence type="predicted"/>
<evidence type="ECO:0000256" key="2">
    <source>
        <dbReference type="SAM" id="SignalP"/>
    </source>
</evidence>
<organism evidence="3 4">
    <name type="scientific">Megalurothrips usitatus</name>
    <name type="common">bean blossom thrips</name>
    <dbReference type="NCBI Taxonomy" id="439358"/>
    <lineage>
        <taxon>Eukaryota</taxon>
        <taxon>Metazoa</taxon>
        <taxon>Ecdysozoa</taxon>
        <taxon>Arthropoda</taxon>
        <taxon>Hexapoda</taxon>
        <taxon>Insecta</taxon>
        <taxon>Pterygota</taxon>
        <taxon>Neoptera</taxon>
        <taxon>Paraneoptera</taxon>
        <taxon>Thysanoptera</taxon>
        <taxon>Terebrantia</taxon>
        <taxon>Thripoidea</taxon>
        <taxon>Thripidae</taxon>
        <taxon>Megalurothrips</taxon>
    </lineage>
</organism>
<keyword evidence="2" id="KW-0732">Signal</keyword>
<reference evidence="3" key="1">
    <citation type="submission" date="2022-12" db="EMBL/GenBank/DDBJ databases">
        <title>Chromosome-level genome assembly of the bean flower thrips Megalurothrips usitatus.</title>
        <authorList>
            <person name="Ma L."/>
            <person name="Liu Q."/>
            <person name="Li H."/>
            <person name="Cai W."/>
        </authorList>
    </citation>
    <scope>NUCLEOTIDE SEQUENCE</scope>
    <source>
        <strain evidence="3">Cailab_2022a</strain>
    </source>
</reference>
<feature type="region of interest" description="Disordered" evidence="1">
    <location>
        <begin position="25"/>
        <end position="48"/>
    </location>
</feature>
<comment type="caution">
    <text evidence="3">The sequence shown here is derived from an EMBL/GenBank/DDBJ whole genome shotgun (WGS) entry which is preliminary data.</text>
</comment>
<evidence type="ECO:0000313" key="4">
    <source>
        <dbReference type="Proteomes" id="UP001075354"/>
    </source>
</evidence>
<gene>
    <name evidence="3" type="ORF">ONE63_007795</name>
</gene>
<feature type="signal peptide" evidence="2">
    <location>
        <begin position="1"/>
        <end position="21"/>
    </location>
</feature>
<protein>
    <submittedName>
        <fullName evidence="3">Uncharacterized protein</fullName>
    </submittedName>
</protein>
<feature type="compositionally biased region" description="Low complexity" evidence="1">
    <location>
        <begin position="25"/>
        <end position="37"/>
    </location>
</feature>
<feature type="chain" id="PRO_5043720327" evidence="2">
    <location>
        <begin position="22"/>
        <end position="325"/>
    </location>
</feature>
<dbReference type="AlphaFoldDB" id="A0AAV7XPW3"/>
<dbReference type="Proteomes" id="UP001075354">
    <property type="component" value="Chromosome 5"/>
</dbReference>
<name>A0AAV7XPW3_9NEOP</name>
<keyword evidence="4" id="KW-1185">Reference proteome</keyword>
<evidence type="ECO:0000313" key="3">
    <source>
        <dbReference type="EMBL" id="KAJ1527855.1"/>
    </source>
</evidence>
<accession>A0AAV7XPW3</accession>
<dbReference type="EMBL" id="JAPTSV010000005">
    <property type="protein sequence ID" value="KAJ1527855.1"/>
    <property type="molecule type" value="Genomic_DNA"/>
</dbReference>